<name>A0A916T6J5_9ACTN</name>
<dbReference type="AlphaFoldDB" id="A0A916T6J5"/>
<accession>A0A916T6J5</accession>
<feature type="domain" description="Flavodoxin-like" evidence="2">
    <location>
        <begin position="3"/>
        <end position="141"/>
    </location>
</feature>
<dbReference type="GO" id="GO:0005829">
    <property type="term" value="C:cytosol"/>
    <property type="evidence" value="ECO:0007669"/>
    <property type="project" value="TreeGrafter"/>
</dbReference>
<comment type="caution">
    <text evidence="3">The sequence shown here is derived from an EMBL/GenBank/DDBJ whole genome shotgun (WGS) entry which is preliminary data.</text>
</comment>
<dbReference type="EMBL" id="BMGC01000014">
    <property type="protein sequence ID" value="GGB33583.1"/>
    <property type="molecule type" value="Genomic_DNA"/>
</dbReference>
<keyword evidence="1" id="KW-0285">Flavoprotein</keyword>
<dbReference type="Pfam" id="PF00258">
    <property type="entry name" value="Flavodoxin_1"/>
    <property type="match status" value="1"/>
</dbReference>
<dbReference type="InterPro" id="IPR029039">
    <property type="entry name" value="Flavoprotein-like_sf"/>
</dbReference>
<dbReference type="GO" id="GO:0010181">
    <property type="term" value="F:FMN binding"/>
    <property type="evidence" value="ECO:0007669"/>
    <property type="project" value="InterPro"/>
</dbReference>
<dbReference type="PROSITE" id="PS50902">
    <property type="entry name" value="FLAVODOXIN_LIKE"/>
    <property type="match status" value="1"/>
</dbReference>
<dbReference type="InterPro" id="IPR008254">
    <property type="entry name" value="Flavodoxin/NO_synth"/>
</dbReference>
<evidence type="ECO:0000256" key="1">
    <source>
        <dbReference type="ARBA" id="ARBA00022630"/>
    </source>
</evidence>
<protein>
    <recommendedName>
        <fullName evidence="2">Flavodoxin-like domain-containing protein</fullName>
    </recommendedName>
</protein>
<evidence type="ECO:0000313" key="3">
    <source>
        <dbReference type="EMBL" id="GGB33583.1"/>
    </source>
</evidence>
<sequence>MSVMILFGTETGTAENVAEEMADVVMADGVYDMTDFDIDDLAEVSLLIVVCSTYGSGELPTGAEPFAAALDARTPDLSHLRFAVFGLGDVVYEDTYNRGGEIMAEILTERGATQVGEHGRHDGSSDIKPRVAGRAWAQDLTELLEATA</sequence>
<dbReference type="GO" id="GO:0050660">
    <property type="term" value="F:flavin adenine dinucleotide binding"/>
    <property type="evidence" value="ECO:0007669"/>
    <property type="project" value="TreeGrafter"/>
</dbReference>
<evidence type="ECO:0000313" key="4">
    <source>
        <dbReference type="Proteomes" id="UP000621454"/>
    </source>
</evidence>
<reference evidence="3" key="1">
    <citation type="journal article" date="2014" name="Int. J. Syst. Evol. Microbiol.">
        <title>Complete genome sequence of Corynebacterium casei LMG S-19264T (=DSM 44701T), isolated from a smear-ripened cheese.</title>
        <authorList>
            <consortium name="US DOE Joint Genome Institute (JGI-PGF)"/>
            <person name="Walter F."/>
            <person name="Albersmeier A."/>
            <person name="Kalinowski J."/>
            <person name="Ruckert C."/>
        </authorList>
    </citation>
    <scope>NUCLEOTIDE SEQUENCE</scope>
    <source>
        <strain evidence="3">CGMCC 1.12827</strain>
    </source>
</reference>
<dbReference type="Gene3D" id="3.40.50.360">
    <property type="match status" value="1"/>
</dbReference>
<dbReference type="SUPFAM" id="SSF52218">
    <property type="entry name" value="Flavoproteins"/>
    <property type="match status" value="1"/>
</dbReference>
<dbReference type="InterPro" id="IPR001094">
    <property type="entry name" value="Flavdoxin-like"/>
</dbReference>
<dbReference type="Proteomes" id="UP000621454">
    <property type="component" value="Unassembled WGS sequence"/>
</dbReference>
<proteinExistence type="predicted"/>
<keyword evidence="4" id="KW-1185">Reference proteome</keyword>
<dbReference type="RefSeq" id="WP_188586653.1">
    <property type="nucleotide sequence ID" value="NZ_BMGC01000014.1"/>
</dbReference>
<reference evidence="3" key="2">
    <citation type="submission" date="2020-09" db="EMBL/GenBank/DDBJ databases">
        <authorList>
            <person name="Sun Q."/>
            <person name="Zhou Y."/>
        </authorList>
    </citation>
    <scope>NUCLEOTIDE SEQUENCE</scope>
    <source>
        <strain evidence="3">CGMCC 1.12827</strain>
    </source>
</reference>
<dbReference type="PANTHER" id="PTHR19384">
    <property type="entry name" value="NITRIC OXIDE SYNTHASE-RELATED"/>
    <property type="match status" value="1"/>
</dbReference>
<dbReference type="PRINTS" id="PR00369">
    <property type="entry name" value="FLAVODOXIN"/>
</dbReference>
<dbReference type="GO" id="GO:0016491">
    <property type="term" value="F:oxidoreductase activity"/>
    <property type="evidence" value="ECO:0007669"/>
    <property type="project" value="TreeGrafter"/>
</dbReference>
<evidence type="ECO:0000259" key="2">
    <source>
        <dbReference type="PROSITE" id="PS50902"/>
    </source>
</evidence>
<gene>
    <name evidence="3" type="ORF">GCM10011489_22160</name>
</gene>
<organism evidence="3 4">
    <name type="scientific">Gordonia jinhuaensis</name>
    <dbReference type="NCBI Taxonomy" id="1517702"/>
    <lineage>
        <taxon>Bacteria</taxon>
        <taxon>Bacillati</taxon>
        <taxon>Actinomycetota</taxon>
        <taxon>Actinomycetes</taxon>
        <taxon>Mycobacteriales</taxon>
        <taxon>Gordoniaceae</taxon>
        <taxon>Gordonia</taxon>
    </lineage>
</organism>